<dbReference type="STRING" id="519442.Huta_0973"/>
<dbReference type="eggNOG" id="arCOG02980">
    <property type="taxonomic scope" value="Archaea"/>
</dbReference>
<keyword evidence="3" id="KW-1185">Reference proteome</keyword>
<proteinExistence type="predicted"/>
<reference evidence="2 3" key="1">
    <citation type="journal article" date="2009" name="Stand. Genomic Sci.">
        <title>Complete genome sequence of Halorhabdus utahensis type strain (AX-2).</title>
        <authorList>
            <person name="Anderson I."/>
            <person name="Tindall B.J."/>
            <person name="Pomrenke H."/>
            <person name="Goker M."/>
            <person name="Lapidus A."/>
            <person name="Nolan M."/>
            <person name="Copeland A."/>
            <person name="Glavina Del Rio T."/>
            <person name="Chen F."/>
            <person name="Tice H."/>
            <person name="Cheng J.F."/>
            <person name="Lucas S."/>
            <person name="Chertkov O."/>
            <person name="Bruce D."/>
            <person name="Brettin T."/>
            <person name="Detter J.C."/>
            <person name="Han C."/>
            <person name="Goodwin L."/>
            <person name="Land M."/>
            <person name="Hauser L."/>
            <person name="Chang Y.J."/>
            <person name="Jeffries C.D."/>
            <person name="Pitluck S."/>
            <person name="Pati A."/>
            <person name="Mavromatis K."/>
            <person name="Ivanova N."/>
            <person name="Ovchinnikova G."/>
            <person name="Chen A."/>
            <person name="Palaniappan K."/>
            <person name="Chain P."/>
            <person name="Rohde M."/>
            <person name="Bristow J."/>
            <person name="Eisen J.A."/>
            <person name="Markowitz V."/>
            <person name="Hugenholtz P."/>
            <person name="Kyrpides N.C."/>
            <person name="Klenk H.P."/>
        </authorList>
    </citation>
    <scope>NUCLEOTIDE SEQUENCE [LARGE SCALE GENOMIC DNA]</scope>
    <source>
        <strain evidence="3">DSM 12940 / JCM 11049 / AX-2</strain>
    </source>
</reference>
<dbReference type="InterPro" id="IPR047792">
    <property type="entry name" value="Hvo_1808-like"/>
</dbReference>
<dbReference type="KEGG" id="hut:Huta_0973"/>
<dbReference type="GeneID" id="8383246"/>
<accession>C7NUZ3</accession>
<name>C7NUZ3_HALUD</name>
<gene>
    <name evidence="2" type="ordered locus">Huta_0973</name>
</gene>
<dbReference type="EMBL" id="CP001687">
    <property type="protein sequence ID" value="ACV11156.1"/>
    <property type="molecule type" value="Genomic_DNA"/>
</dbReference>
<dbReference type="NCBIfam" id="NF038145">
    <property type="entry name" value="Hvo_1808_fam"/>
    <property type="match status" value="1"/>
</dbReference>
<dbReference type="Proteomes" id="UP000002071">
    <property type="component" value="Chromosome"/>
</dbReference>
<sequence>MRRRYTKILTALCVVVLALQPVTAATAMAGDVSTPAASESLTAADVAETGTNETISNETHPPDPEADVLGWENGYWYNETIDVTPEDGLNESELDAVVARSMARVEQIRQLEFEETVPVEVISREEHSEQITNRSTNATTAQRLSANVIYEALFMVNESANAVRNVEQNQANWRGYYDPSAGEIKIISANASTPKMDEIVLSQELFHALQDQRFNLSSFNGPTQELRNANDGIIEGDANYVDYRYQERCENEWSGTCIVPERSQSGSNSDTHVGLYQIFLQPYADGPAFVRDLHQSEGWDAVNAVYENPPASTEQTIHPEKYGEDEPSPVPIEDTSDDRWRPLDINASINYASFGEAGLFVALWYPGYESQLSTEIIPYRDHVNIGADGALDEFDPYDYDHRYTAGWDGDKLLPYVTEESSETNETGYVYKTVWDSPDDAEEFQNGYEQLLAFHGAESVEGHENVYRIPEGEEFDDAISLNRTGETFTIVNAPSVDELSAVREGATPEVEESTESDETTETDGSTTDTDETTETDKSTESDTATDEPDSTTESGDETADESETAESPTTESQDETDEQSTETTTASGPGFTFGAAVVALVALIGTARRID</sequence>
<organism evidence="2 3">
    <name type="scientific">Halorhabdus utahensis (strain DSM 12940 / JCM 11049 / AX-2)</name>
    <dbReference type="NCBI Taxonomy" id="519442"/>
    <lineage>
        <taxon>Archaea</taxon>
        <taxon>Methanobacteriati</taxon>
        <taxon>Methanobacteriota</taxon>
        <taxon>Stenosarchaea group</taxon>
        <taxon>Halobacteria</taxon>
        <taxon>Halobacteriales</taxon>
        <taxon>Haloarculaceae</taxon>
        <taxon>Halorhabdus</taxon>
    </lineage>
</organism>
<dbReference type="RefSeq" id="WP_015788733.1">
    <property type="nucleotide sequence ID" value="NC_013158.1"/>
</dbReference>
<protein>
    <recommendedName>
        <fullName evidence="4">PGF-CTERM sorting domain-containing protein</fullName>
    </recommendedName>
</protein>
<evidence type="ECO:0000313" key="2">
    <source>
        <dbReference type="EMBL" id="ACV11156.1"/>
    </source>
</evidence>
<dbReference type="HOGENOM" id="CLU_027187_0_0_2"/>
<evidence type="ECO:0000256" key="1">
    <source>
        <dbReference type="SAM" id="MobiDB-lite"/>
    </source>
</evidence>
<evidence type="ECO:0000313" key="3">
    <source>
        <dbReference type="Proteomes" id="UP000002071"/>
    </source>
</evidence>
<dbReference type="AlphaFoldDB" id="C7NUZ3"/>
<evidence type="ECO:0008006" key="4">
    <source>
        <dbReference type="Google" id="ProtNLM"/>
    </source>
</evidence>
<feature type="compositionally biased region" description="Acidic residues" evidence="1">
    <location>
        <begin position="508"/>
        <end position="520"/>
    </location>
</feature>
<feature type="compositionally biased region" description="Acidic residues" evidence="1">
    <location>
        <begin position="542"/>
        <end position="563"/>
    </location>
</feature>
<feature type="region of interest" description="Disordered" evidence="1">
    <location>
        <begin position="311"/>
        <end position="330"/>
    </location>
</feature>
<feature type="region of interest" description="Disordered" evidence="1">
    <location>
        <begin position="498"/>
        <end position="591"/>
    </location>
</feature>